<protein>
    <recommendedName>
        <fullName evidence="4">Amidohydrolase</fullName>
    </recommendedName>
</protein>
<evidence type="ECO:0008006" key="4">
    <source>
        <dbReference type="Google" id="ProtNLM"/>
    </source>
</evidence>
<sequence>MDESEADLRIGAYVDSSNLNALHTFLESIRGEINRSEFSKDLQSVDFSYALGVNKSPMNDKVLANETMNSISGIYGKHNVLPMFGVAPGSFGDDFVFFQKQVPGVYYFLGGSNYEKGIIAMPHTPNFEVDEECIRIGVTYFSSMILERLNN</sequence>
<accession>A0ABY5YA46</accession>
<keyword evidence="1" id="KW-0378">Hydrolase</keyword>
<dbReference type="Gene3D" id="3.40.630.10">
    <property type="entry name" value="Zn peptidases"/>
    <property type="match status" value="1"/>
</dbReference>
<dbReference type="PANTHER" id="PTHR11014">
    <property type="entry name" value="PEPTIDASE M20 FAMILY MEMBER"/>
    <property type="match status" value="1"/>
</dbReference>
<evidence type="ECO:0000256" key="1">
    <source>
        <dbReference type="ARBA" id="ARBA00022801"/>
    </source>
</evidence>
<dbReference type="PANTHER" id="PTHR11014:SF63">
    <property type="entry name" value="METALLOPEPTIDASE, PUTATIVE (AFU_ORTHOLOGUE AFUA_6G09600)-RELATED"/>
    <property type="match status" value="1"/>
</dbReference>
<keyword evidence="3" id="KW-1185">Reference proteome</keyword>
<organism evidence="2 3">
    <name type="scientific">Maribacter litopenaei</name>
    <dbReference type="NCBI Taxonomy" id="2976127"/>
    <lineage>
        <taxon>Bacteria</taxon>
        <taxon>Pseudomonadati</taxon>
        <taxon>Bacteroidota</taxon>
        <taxon>Flavobacteriia</taxon>
        <taxon>Flavobacteriales</taxon>
        <taxon>Flavobacteriaceae</taxon>
        <taxon>Maribacter</taxon>
    </lineage>
</organism>
<dbReference type="RefSeq" id="WP_260574406.1">
    <property type="nucleotide sequence ID" value="NZ_CP104205.1"/>
</dbReference>
<dbReference type="SUPFAM" id="SSF53187">
    <property type="entry name" value="Zn-dependent exopeptidases"/>
    <property type="match status" value="1"/>
</dbReference>
<evidence type="ECO:0000313" key="3">
    <source>
        <dbReference type="Proteomes" id="UP001059209"/>
    </source>
</evidence>
<name>A0ABY5YA46_9FLAO</name>
<dbReference type="Proteomes" id="UP001059209">
    <property type="component" value="Chromosome"/>
</dbReference>
<gene>
    <name evidence="2" type="ORF">NYZ99_05795</name>
</gene>
<reference evidence="2" key="1">
    <citation type="submission" date="2022-09" db="EMBL/GenBank/DDBJ databases">
        <title>Maribacter litopenaei sp. nov., isolated from the intestinal tract of the Pacific White Shrimp, Litopenaeus vannamei.</title>
        <authorList>
            <person name="Kim S.Y."/>
            <person name="Hwang C.Y."/>
        </authorList>
    </citation>
    <scope>NUCLEOTIDE SEQUENCE</scope>
    <source>
        <strain evidence="2">HL-LV01</strain>
    </source>
</reference>
<dbReference type="InterPro" id="IPR017439">
    <property type="entry name" value="Amidohydrolase"/>
</dbReference>
<dbReference type="InterPro" id="IPR002933">
    <property type="entry name" value="Peptidase_M20"/>
</dbReference>
<evidence type="ECO:0000313" key="2">
    <source>
        <dbReference type="EMBL" id="UWX55897.1"/>
    </source>
</evidence>
<proteinExistence type="predicted"/>
<dbReference type="Pfam" id="PF01546">
    <property type="entry name" value="Peptidase_M20"/>
    <property type="match status" value="1"/>
</dbReference>
<dbReference type="EMBL" id="CP104205">
    <property type="protein sequence ID" value="UWX55897.1"/>
    <property type="molecule type" value="Genomic_DNA"/>
</dbReference>